<proteinExistence type="predicted"/>
<protein>
    <submittedName>
        <fullName evidence="2">Uncharacterized protein</fullName>
    </submittedName>
</protein>
<gene>
    <name evidence="2" type="ORF">PtA15_7A243</name>
</gene>
<feature type="compositionally biased region" description="Basic and acidic residues" evidence="1">
    <location>
        <begin position="114"/>
        <end position="125"/>
    </location>
</feature>
<dbReference type="GeneID" id="77811725"/>
<feature type="compositionally biased region" description="Acidic residues" evidence="1">
    <location>
        <begin position="76"/>
        <end position="96"/>
    </location>
</feature>
<reference evidence="2" key="1">
    <citation type="submission" date="2022-10" db="EMBL/GenBank/DDBJ databases">
        <title>Puccinia triticina Genome sequencing and assembly.</title>
        <authorList>
            <person name="Li C."/>
        </authorList>
    </citation>
    <scope>NUCLEOTIDE SEQUENCE</scope>
    <source>
        <strain evidence="2">Pt15</strain>
    </source>
</reference>
<dbReference type="EMBL" id="CP110427">
    <property type="protein sequence ID" value="WAQ86517.1"/>
    <property type="molecule type" value="Genomic_DNA"/>
</dbReference>
<dbReference type="RefSeq" id="XP_053022072.1">
    <property type="nucleotide sequence ID" value="XM_053170830.1"/>
</dbReference>
<dbReference type="Proteomes" id="UP001164743">
    <property type="component" value="Chromosome 7A"/>
</dbReference>
<feature type="region of interest" description="Disordered" evidence="1">
    <location>
        <begin position="1"/>
        <end position="125"/>
    </location>
</feature>
<organism evidence="2 3">
    <name type="scientific">Puccinia triticina</name>
    <dbReference type="NCBI Taxonomy" id="208348"/>
    <lineage>
        <taxon>Eukaryota</taxon>
        <taxon>Fungi</taxon>
        <taxon>Dikarya</taxon>
        <taxon>Basidiomycota</taxon>
        <taxon>Pucciniomycotina</taxon>
        <taxon>Pucciniomycetes</taxon>
        <taxon>Pucciniales</taxon>
        <taxon>Pucciniaceae</taxon>
        <taxon>Puccinia</taxon>
    </lineage>
</organism>
<name>A0ABY7CUX4_9BASI</name>
<sequence>MSITQTPNHPAAFSGHFKPLAESNIPKASAHTPSASPSAKALHEAEAKVNFSKKNDSNTILSRASSSKGKAKEVEVSDNEDDEYSDEEQDEEDEPEPVVKEAPKVKRGRPRKQILKEAAKRMKKF</sequence>
<evidence type="ECO:0000313" key="3">
    <source>
        <dbReference type="Proteomes" id="UP001164743"/>
    </source>
</evidence>
<feature type="compositionally biased region" description="Low complexity" evidence="1">
    <location>
        <begin position="26"/>
        <end position="40"/>
    </location>
</feature>
<evidence type="ECO:0000256" key="1">
    <source>
        <dbReference type="SAM" id="MobiDB-lite"/>
    </source>
</evidence>
<keyword evidence="3" id="KW-1185">Reference proteome</keyword>
<feature type="compositionally biased region" description="Polar residues" evidence="1">
    <location>
        <begin position="57"/>
        <end position="68"/>
    </location>
</feature>
<accession>A0ABY7CUX4</accession>
<evidence type="ECO:0000313" key="2">
    <source>
        <dbReference type="EMBL" id="WAQ86517.1"/>
    </source>
</evidence>